<gene>
    <name evidence="4" type="ORF">AV274_5146</name>
</gene>
<keyword evidence="2" id="KW-0732">Signal</keyword>
<evidence type="ECO:0000313" key="4">
    <source>
        <dbReference type="EMBL" id="OAO13142.1"/>
    </source>
</evidence>
<feature type="chain" id="PRO_5008274499" evidence="2">
    <location>
        <begin position="19"/>
        <end position="275"/>
    </location>
</feature>
<dbReference type="OrthoDB" id="1898560at2759"/>
<keyword evidence="5" id="KW-1185">Reference proteome</keyword>
<feature type="domain" description="CS" evidence="3">
    <location>
        <begin position="107"/>
        <end position="205"/>
    </location>
</feature>
<evidence type="ECO:0000256" key="2">
    <source>
        <dbReference type="SAM" id="SignalP"/>
    </source>
</evidence>
<feature type="compositionally biased region" description="Basic residues" evidence="1">
    <location>
        <begin position="261"/>
        <end position="275"/>
    </location>
</feature>
<comment type="caution">
    <text evidence="4">The sequence shown here is derived from an EMBL/GenBank/DDBJ whole genome shotgun (WGS) entry which is preliminary data.</text>
</comment>
<proteinExistence type="predicted"/>
<dbReference type="Pfam" id="PF04969">
    <property type="entry name" value="CS"/>
    <property type="match status" value="1"/>
</dbReference>
<sequence length="275" mass="31463">MKLLSIVLIFSLLSVVRGCSEYASCGTEKEALVLFDTQLEAKKEVGTSLITICVDRSWWSLAAKSIEYFQQKNVAITDVFETSVREKNIQIRKLQSYLNSKRNDFAVISPAYQWAEGIDELAFNVKLAHKWDAPATLGCDDIQVNITATNVLLVAKCPSTSKVFRLDFKLWGEVVPEASSWSRAAVSRININLKKAQRGKWDSLFISGYGVARNAHIWYSMQDSIKKADDERIEAENVQTRLAERKKDHDQRRLEEQRMAERRRKLAERKRRSSA</sequence>
<reference evidence="4 5" key="1">
    <citation type="submission" date="2016-05" db="EMBL/GenBank/DDBJ databases">
        <title>Nuclear genome of Blastocystis sp. subtype 1 NandII.</title>
        <authorList>
            <person name="Gentekaki E."/>
            <person name="Curtis B."/>
            <person name="Stairs C."/>
            <person name="Eme L."/>
            <person name="Herman E."/>
            <person name="Klimes V."/>
            <person name="Arias M.C."/>
            <person name="Elias M."/>
            <person name="Hilliou F."/>
            <person name="Klute M."/>
            <person name="Malik S.-B."/>
            <person name="Pightling A."/>
            <person name="Rachubinski R."/>
            <person name="Salas D."/>
            <person name="Schlacht A."/>
            <person name="Suga H."/>
            <person name="Archibald J."/>
            <person name="Ball S.G."/>
            <person name="Clark G."/>
            <person name="Dacks J."/>
            <person name="Van Der Giezen M."/>
            <person name="Tsaousis A."/>
            <person name="Roger A."/>
        </authorList>
    </citation>
    <scope>NUCLEOTIDE SEQUENCE [LARGE SCALE GENOMIC DNA]</scope>
    <source>
        <strain evidence="5">ATCC 50177 / NandII</strain>
    </source>
</reference>
<dbReference type="Gene3D" id="2.60.40.790">
    <property type="match status" value="1"/>
</dbReference>
<feature type="signal peptide" evidence="2">
    <location>
        <begin position="1"/>
        <end position="18"/>
    </location>
</feature>
<dbReference type="InterPro" id="IPR008978">
    <property type="entry name" value="HSP20-like_chaperone"/>
</dbReference>
<name>A0A196SAL6_BLAHN</name>
<dbReference type="InterPro" id="IPR007052">
    <property type="entry name" value="CS_dom"/>
</dbReference>
<organism evidence="4 5">
    <name type="scientific">Blastocystis sp. subtype 1 (strain ATCC 50177 / NandII)</name>
    <dbReference type="NCBI Taxonomy" id="478820"/>
    <lineage>
        <taxon>Eukaryota</taxon>
        <taxon>Sar</taxon>
        <taxon>Stramenopiles</taxon>
        <taxon>Bigyra</taxon>
        <taxon>Opalozoa</taxon>
        <taxon>Opalinata</taxon>
        <taxon>Blastocystidae</taxon>
        <taxon>Blastocystis</taxon>
    </lineage>
</organism>
<evidence type="ECO:0000259" key="3">
    <source>
        <dbReference type="PROSITE" id="PS51203"/>
    </source>
</evidence>
<dbReference type="Proteomes" id="UP000078348">
    <property type="component" value="Unassembled WGS sequence"/>
</dbReference>
<dbReference type="CDD" id="cd06463">
    <property type="entry name" value="p23_like"/>
    <property type="match status" value="1"/>
</dbReference>
<dbReference type="PROSITE" id="PS51203">
    <property type="entry name" value="CS"/>
    <property type="match status" value="1"/>
</dbReference>
<accession>A0A196SAL6</accession>
<evidence type="ECO:0000313" key="5">
    <source>
        <dbReference type="Proteomes" id="UP000078348"/>
    </source>
</evidence>
<dbReference type="EMBL" id="LXWW01000454">
    <property type="protein sequence ID" value="OAO13142.1"/>
    <property type="molecule type" value="Genomic_DNA"/>
</dbReference>
<feature type="compositionally biased region" description="Basic and acidic residues" evidence="1">
    <location>
        <begin position="242"/>
        <end position="260"/>
    </location>
</feature>
<dbReference type="AlphaFoldDB" id="A0A196SAL6"/>
<protein>
    <submittedName>
        <fullName evidence="4">CS domain-containing protein</fullName>
    </submittedName>
</protein>
<evidence type="ECO:0000256" key="1">
    <source>
        <dbReference type="SAM" id="MobiDB-lite"/>
    </source>
</evidence>
<dbReference type="SUPFAM" id="SSF49764">
    <property type="entry name" value="HSP20-like chaperones"/>
    <property type="match status" value="1"/>
</dbReference>
<feature type="region of interest" description="Disordered" evidence="1">
    <location>
        <begin position="240"/>
        <end position="275"/>
    </location>
</feature>